<protein>
    <submittedName>
        <fullName evidence="5">M61 family metallopeptidase</fullName>
    </submittedName>
</protein>
<keyword evidence="6" id="KW-1185">Reference proteome</keyword>
<dbReference type="RefSeq" id="WP_138365862.1">
    <property type="nucleotide sequence ID" value="NZ_VCEJ01000004.1"/>
</dbReference>
<dbReference type="EMBL" id="VCEJ01000004">
    <property type="protein sequence ID" value="TLV00482.1"/>
    <property type="molecule type" value="Genomic_DNA"/>
</dbReference>
<dbReference type="InterPro" id="IPR040756">
    <property type="entry name" value="Peptidase_M61_N"/>
</dbReference>
<organism evidence="5 6">
    <name type="scientific">Dyadobacter luticola</name>
    <dbReference type="NCBI Taxonomy" id="1979387"/>
    <lineage>
        <taxon>Bacteria</taxon>
        <taxon>Pseudomonadati</taxon>
        <taxon>Bacteroidota</taxon>
        <taxon>Cytophagia</taxon>
        <taxon>Cytophagales</taxon>
        <taxon>Spirosomataceae</taxon>
        <taxon>Dyadobacter</taxon>
    </lineage>
</organism>
<sequence>MRFLTFCLTLVAGFSFAKEPLKYTVSMENPASHTFHVTLQYRPEKSDSLLLKMPDWTPGYYQLMDYAANVQNFTPKDDKGNTLQWVKTGKTGWTIAVKGIKLLSLDYDVKTTRKFVATSYLDEEHAYIIPAATFLYVNGKINLSAEVAVKPYKDWSRVATGLDSLKKQKFTYVAPDFDVLYDSPILVGNLEELPPFKVKGIPHRFIGYKLGNFDKVKFMADIQKIVEKASAQIGDIPYKHYTFIGIGPGQGGIEHLNSTTISFSGDLLDSRGWDGMMGFITHEYFHHYNVKRIRPIELGPFDYDNGSKTNMLWVAEGLTVYYEPIILKEAGLYTIEKMLDFFKDQISTVENKPGRLYQSLAQASAETWSDGPFGRTGDPSIRPSPSTRKARS</sequence>
<name>A0A5R9KW26_9BACT</name>
<dbReference type="AlphaFoldDB" id="A0A5R9KW26"/>
<dbReference type="InterPro" id="IPR007963">
    <property type="entry name" value="Peptidase_M61_catalytic"/>
</dbReference>
<evidence type="ECO:0000256" key="1">
    <source>
        <dbReference type="SAM" id="MobiDB-lite"/>
    </source>
</evidence>
<feature type="region of interest" description="Disordered" evidence="1">
    <location>
        <begin position="366"/>
        <end position="392"/>
    </location>
</feature>
<evidence type="ECO:0000313" key="6">
    <source>
        <dbReference type="Proteomes" id="UP000306402"/>
    </source>
</evidence>
<feature type="chain" id="PRO_5024433249" evidence="2">
    <location>
        <begin position="18"/>
        <end position="392"/>
    </location>
</feature>
<evidence type="ECO:0000256" key="2">
    <source>
        <dbReference type="SAM" id="SignalP"/>
    </source>
</evidence>
<comment type="caution">
    <text evidence="5">The sequence shown here is derived from an EMBL/GenBank/DDBJ whole genome shotgun (WGS) entry which is preliminary data.</text>
</comment>
<dbReference type="Gene3D" id="1.10.390.10">
    <property type="entry name" value="Neutral Protease Domain 2"/>
    <property type="match status" value="1"/>
</dbReference>
<reference evidence="5 6" key="1">
    <citation type="submission" date="2019-05" db="EMBL/GenBank/DDBJ databases">
        <authorList>
            <person name="Qu J.-H."/>
        </authorList>
    </citation>
    <scope>NUCLEOTIDE SEQUENCE [LARGE SCALE GENOMIC DNA]</scope>
    <source>
        <strain evidence="5 6">T17</strain>
    </source>
</reference>
<dbReference type="Pfam" id="PF17899">
    <property type="entry name" value="Peptidase_M61_N"/>
    <property type="match status" value="1"/>
</dbReference>
<evidence type="ECO:0000259" key="3">
    <source>
        <dbReference type="Pfam" id="PF05299"/>
    </source>
</evidence>
<accession>A0A5R9KW26</accession>
<evidence type="ECO:0000259" key="4">
    <source>
        <dbReference type="Pfam" id="PF17899"/>
    </source>
</evidence>
<dbReference type="OrthoDB" id="9778516at2"/>
<dbReference type="Gene3D" id="2.60.40.3650">
    <property type="match status" value="1"/>
</dbReference>
<dbReference type="Pfam" id="PF05299">
    <property type="entry name" value="Peptidase_M61"/>
    <property type="match status" value="1"/>
</dbReference>
<keyword evidence="2" id="KW-0732">Signal</keyword>
<dbReference type="InterPro" id="IPR027268">
    <property type="entry name" value="Peptidase_M4/M1_CTD_sf"/>
</dbReference>
<feature type="signal peptide" evidence="2">
    <location>
        <begin position="1"/>
        <end position="17"/>
    </location>
</feature>
<feature type="compositionally biased region" description="Polar residues" evidence="1">
    <location>
        <begin position="383"/>
        <end position="392"/>
    </location>
</feature>
<feature type="domain" description="Peptidase M61 catalytic" evidence="3">
    <location>
        <begin position="277"/>
        <end position="370"/>
    </location>
</feature>
<gene>
    <name evidence="5" type="ORF">FEN17_13420</name>
</gene>
<proteinExistence type="predicted"/>
<feature type="domain" description="Peptidase M61 N-terminal" evidence="4">
    <location>
        <begin position="22"/>
        <end position="189"/>
    </location>
</feature>
<evidence type="ECO:0000313" key="5">
    <source>
        <dbReference type="EMBL" id="TLV00482.1"/>
    </source>
</evidence>
<dbReference type="Proteomes" id="UP000306402">
    <property type="component" value="Unassembled WGS sequence"/>
</dbReference>
<dbReference type="SUPFAM" id="SSF55486">
    <property type="entry name" value="Metalloproteases ('zincins'), catalytic domain"/>
    <property type="match status" value="1"/>
</dbReference>